<keyword evidence="3" id="KW-1185">Reference proteome</keyword>
<proteinExistence type="predicted"/>
<evidence type="ECO:0000313" key="3">
    <source>
        <dbReference type="Proteomes" id="UP001465976"/>
    </source>
</evidence>
<evidence type="ECO:0000313" key="2">
    <source>
        <dbReference type="EMBL" id="KAL0574711.1"/>
    </source>
</evidence>
<sequence length="495" mass="54283">MTVASLEQLFDTVDALPTKAGKSYFSYLAPLSNNPRRTPNSAQQDSLYTFVDTLGTPARMHTFMQANTRPSMGKEKAHTQLTEYFNLFIDEDTTFFAEDKLKLCRALLCVESVTNTSGIPSGIVQMSQDTIKCCLKIQSETERRFNRYNAVADLQSPLVRSSRTGEDNYVLMFQTKKLMNLSAARGSAISSLSMDPFDQDEISPSVLKQNRVNEMLAESGIDDPLFLDDLSDPRGLWESTIRGMNAPRCILVEQPKIYNSAGELIHPSNYAEEIQDGQLLLAEISFSMWNFSGSKMKPKKSGTFAPKELSNGRVYHITIEELHLLDPQPDEHKAWLIEHVADGYIGRGDEVDEGTGTLQSDTASVASTEKTMDSDDATMAGLEEDKGLGRSLDCKSDHRCICIKGAEEVQAVASAGGLASSIHAPGLCQLGCGTSPEANHILGRKLNVRIMGKGVSRERPIRLINENNLAFPPRKITGLQVGVGGMAANNVFVEA</sequence>
<name>A0ABR3FH98_9AGAR</name>
<dbReference type="Proteomes" id="UP001465976">
    <property type="component" value="Unassembled WGS sequence"/>
</dbReference>
<organism evidence="2 3">
    <name type="scientific">Marasmius crinis-equi</name>
    <dbReference type="NCBI Taxonomy" id="585013"/>
    <lineage>
        <taxon>Eukaryota</taxon>
        <taxon>Fungi</taxon>
        <taxon>Dikarya</taxon>
        <taxon>Basidiomycota</taxon>
        <taxon>Agaricomycotina</taxon>
        <taxon>Agaricomycetes</taxon>
        <taxon>Agaricomycetidae</taxon>
        <taxon>Agaricales</taxon>
        <taxon>Marasmiineae</taxon>
        <taxon>Marasmiaceae</taxon>
        <taxon>Marasmius</taxon>
    </lineage>
</organism>
<accession>A0ABR3FH98</accession>
<feature type="compositionally biased region" description="Polar residues" evidence="1">
    <location>
        <begin position="356"/>
        <end position="369"/>
    </location>
</feature>
<reference evidence="2 3" key="1">
    <citation type="submission" date="2024-02" db="EMBL/GenBank/DDBJ databases">
        <title>A draft genome for the cacao thread blight pathogen Marasmius crinis-equi.</title>
        <authorList>
            <person name="Cohen S.P."/>
            <person name="Baruah I.K."/>
            <person name="Amoako-Attah I."/>
            <person name="Bukari Y."/>
            <person name="Meinhardt L.W."/>
            <person name="Bailey B.A."/>
        </authorList>
    </citation>
    <scope>NUCLEOTIDE SEQUENCE [LARGE SCALE GENOMIC DNA]</scope>
    <source>
        <strain evidence="2 3">GH-76</strain>
    </source>
</reference>
<evidence type="ECO:0008006" key="4">
    <source>
        <dbReference type="Google" id="ProtNLM"/>
    </source>
</evidence>
<gene>
    <name evidence="2" type="ORF">V5O48_007242</name>
</gene>
<dbReference type="EMBL" id="JBAHYK010000374">
    <property type="protein sequence ID" value="KAL0574711.1"/>
    <property type="molecule type" value="Genomic_DNA"/>
</dbReference>
<protein>
    <recommendedName>
        <fullName evidence="4">RGS domain-containing protein</fullName>
    </recommendedName>
</protein>
<comment type="caution">
    <text evidence="2">The sequence shown here is derived from an EMBL/GenBank/DDBJ whole genome shotgun (WGS) entry which is preliminary data.</text>
</comment>
<feature type="region of interest" description="Disordered" evidence="1">
    <location>
        <begin position="350"/>
        <end position="374"/>
    </location>
</feature>
<evidence type="ECO:0000256" key="1">
    <source>
        <dbReference type="SAM" id="MobiDB-lite"/>
    </source>
</evidence>